<accession>A0A1H0WS58</accession>
<dbReference type="Proteomes" id="UP000199317">
    <property type="component" value="Unassembled WGS sequence"/>
</dbReference>
<dbReference type="InterPro" id="IPR001709">
    <property type="entry name" value="Flavoprot_Pyr_Nucl_cyt_Rdtase"/>
</dbReference>
<dbReference type="InterPro" id="IPR017938">
    <property type="entry name" value="Riboflavin_synthase-like_b-brl"/>
</dbReference>
<keyword evidence="9" id="KW-0521">NADP</keyword>
<dbReference type="Gene3D" id="3.40.50.80">
    <property type="entry name" value="Nucleotide-binding domain of ferredoxin-NADP reductase (FNR) module"/>
    <property type="match status" value="1"/>
</dbReference>
<feature type="domain" description="Rieske" evidence="18">
    <location>
        <begin position="16"/>
        <end position="100"/>
    </location>
</feature>
<dbReference type="Pfam" id="PF00667">
    <property type="entry name" value="FAD_binding_1"/>
    <property type="match status" value="1"/>
</dbReference>
<evidence type="ECO:0000313" key="21">
    <source>
        <dbReference type="Proteomes" id="UP000199317"/>
    </source>
</evidence>
<dbReference type="PANTHER" id="PTHR19384">
    <property type="entry name" value="NITRIC OXIDE SYNTHASE-RELATED"/>
    <property type="match status" value="1"/>
</dbReference>
<evidence type="ECO:0000256" key="9">
    <source>
        <dbReference type="ARBA" id="ARBA00022857"/>
    </source>
</evidence>
<dbReference type="SUPFAM" id="SSF55961">
    <property type="entry name" value="Bet v1-like"/>
    <property type="match status" value="1"/>
</dbReference>
<keyword evidence="4" id="KW-0285">Flavoprotein</keyword>
<dbReference type="InterPro" id="IPR001433">
    <property type="entry name" value="OxRdtase_FAD/NAD-bd"/>
</dbReference>
<dbReference type="FunFam" id="3.40.50.80:FF:000001">
    <property type="entry name" value="NADPH--cytochrome P450 reductase 1"/>
    <property type="match status" value="1"/>
</dbReference>
<dbReference type="InterPro" id="IPR036922">
    <property type="entry name" value="Rieske_2Fe-2S_sf"/>
</dbReference>
<dbReference type="PANTHER" id="PTHR19384:SF128">
    <property type="entry name" value="NADPH OXIDOREDUCTASE A"/>
    <property type="match status" value="1"/>
</dbReference>
<protein>
    <recommendedName>
        <fullName evidence="3">assimilatory sulfite reductase (NADPH)</fullName>
        <ecNumber evidence="3">1.8.1.2</ecNumber>
    </recommendedName>
</protein>
<feature type="domain" description="Flavodoxin-like" evidence="17">
    <location>
        <begin position="354"/>
        <end position="492"/>
    </location>
</feature>
<keyword evidence="7" id="KW-0479">Metal-binding</keyword>
<dbReference type="SUPFAM" id="SSF52343">
    <property type="entry name" value="Ferredoxin reductase-like, C-terminal NADP-linked domain"/>
    <property type="match status" value="1"/>
</dbReference>
<dbReference type="GO" id="GO:0046872">
    <property type="term" value="F:metal ion binding"/>
    <property type="evidence" value="ECO:0007669"/>
    <property type="project" value="UniProtKB-KW"/>
</dbReference>
<keyword evidence="8" id="KW-0274">FAD</keyword>
<dbReference type="GO" id="GO:0050660">
    <property type="term" value="F:flavin adenine dinucleotide binding"/>
    <property type="evidence" value="ECO:0007669"/>
    <property type="project" value="TreeGrafter"/>
</dbReference>
<keyword evidence="6" id="KW-0001">2Fe-2S</keyword>
<evidence type="ECO:0000256" key="11">
    <source>
        <dbReference type="ARBA" id="ARBA00023002"/>
    </source>
</evidence>
<dbReference type="InterPro" id="IPR044043">
    <property type="entry name" value="VanA_C_cat"/>
</dbReference>
<keyword evidence="14" id="KW-0028">Amino-acid biosynthesis</keyword>
<comment type="cofactor">
    <cofactor evidence="1">
        <name>FMN</name>
        <dbReference type="ChEBI" id="CHEBI:58210"/>
    </cofactor>
</comment>
<evidence type="ECO:0000256" key="6">
    <source>
        <dbReference type="ARBA" id="ARBA00022714"/>
    </source>
</evidence>
<dbReference type="InterPro" id="IPR003097">
    <property type="entry name" value="CysJ-like_FAD-binding"/>
</dbReference>
<dbReference type="Gene3D" id="2.40.30.10">
    <property type="entry name" value="Translation factors"/>
    <property type="match status" value="1"/>
</dbReference>
<keyword evidence="11" id="KW-0560">Oxidoreductase</keyword>
<evidence type="ECO:0000256" key="15">
    <source>
        <dbReference type="ARBA" id="ARBA00052219"/>
    </source>
</evidence>
<dbReference type="GO" id="GO:0019344">
    <property type="term" value="P:cysteine biosynthetic process"/>
    <property type="evidence" value="ECO:0007669"/>
    <property type="project" value="UniProtKB-KW"/>
</dbReference>
<evidence type="ECO:0000313" key="20">
    <source>
        <dbReference type="EMBL" id="SDP93325.1"/>
    </source>
</evidence>
<organism evidence="20 21">
    <name type="scientific">Paracidovorax cattleyae</name>
    <dbReference type="NCBI Taxonomy" id="80868"/>
    <lineage>
        <taxon>Bacteria</taxon>
        <taxon>Pseudomonadati</taxon>
        <taxon>Pseudomonadota</taxon>
        <taxon>Betaproteobacteria</taxon>
        <taxon>Burkholderiales</taxon>
        <taxon>Comamonadaceae</taxon>
        <taxon>Paracidovorax</taxon>
    </lineage>
</organism>
<dbReference type="Pfam" id="PF00258">
    <property type="entry name" value="Flavodoxin_1"/>
    <property type="match status" value="1"/>
</dbReference>
<dbReference type="SUPFAM" id="SSF52218">
    <property type="entry name" value="Flavoproteins"/>
    <property type="match status" value="1"/>
</dbReference>
<evidence type="ECO:0000256" key="2">
    <source>
        <dbReference type="ARBA" id="ARBA00001974"/>
    </source>
</evidence>
<dbReference type="InterPro" id="IPR023173">
    <property type="entry name" value="NADPH_Cyt_P450_Rdtase_alpha"/>
</dbReference>
<evidence type="ECO:0000256" key="7">
    <source>
        <dbReference type="ARBA" id="ARBA00022723"/>
    </source>
</evidence>
<evidence type="ECO:0000256" key="8">
    <source>
        <dbReference type="ARBA" id="ARBA00022827"/>
    </source>
</evidence>
<dbReference type="InterPro" id="IPR001094">
    <property type="entry name" value="Flavdoxin-like"/>
</dbReference>
<dbReference type="AlphaFoldDB" id="A0A1H0WS58"/>
<dbReference type="Gene3D" id="3.40.50.360">
    <property type="match status" value="1"/>
</dbReference>
<evidence type="ECO:0000259" key="19">
    <source>
        <dbReference type="PROSITE" id="PS51384"/>
    </source>
</evidence>
<evidence type="ECO:0000256" key="12">
    <source>
        <dbReference type="ARBA" id="ARBA00023004"/>
    </source>
</evidence>
<proteinExistence type="predicted"/>
<dbReference type="OrthoDB" id="9790995at2"/>
<dbReference type="SUPFAM" id="SSF50022">
    <property type="entry name" value="ISP domain"/>
    <property type="match status" value="1"/>
</dbReference>
<dbReference type="GO" id="GO:0005829">
    <property type="term" value="C:cytosol"/>
    <property type="evidence" value="ECO:0007669"/>
    <property type="project" value="TreeGrafter"/>
</dbReference>
<dbReference type="RefSeq" id="WP_092840113.1">
    <property type="nucleotide sequence ID" value="NZ_FNJL01000050.1"/>
</dbReference>
<dbReference type="InterPro" id="IPR029039">
    <property type="entry name" value="Flavoprotein-like_sf"/>
</dbReference>
<dbReference type="Pfam" id="PF00355">
    <property type="entry name" value="Rieske"/>
    <property type="match status" value="1"/>
</dbReference>
<dbReference type="Gene3D" id="3.90.380.10">
    <property type="entry name" value="Naphthalene 1,2-dioxygenase Alpha Subunit, Chain A, domain 1"/>
    <property type="match status" value="1"/>
</dbReference>
<keyword evidence="14" id="KW-0198">Cysteine biosynthesis</keyword>
<dbReference type="Gene3D" id="2.102.10.10">
    <property type="entry name" value="Rieske [2Fe-2S] iron-sulphur domain"/>
    <property type="match status" value="1"/>
</dbReference>
<name>A0A1H0WS58_9BURK</name>
<dbReference type="PROSITE" id="PS51296">
    <property type="entry name" value="RIESKE"/>
    <property type="match status" value="1"/>
</dbReference>
<dbReference type="InterPro" id="IPR017941">
    <property type="entry name" value="Rieske_2Fe-2S"/>
</dbReference>
<dbReference type="PROSITE" id="PS51384">
    <property type="entry name" value="FAD_FR"/>
    <property type="match status" value="1"/>
</dbReference>
<reference evidence="21" key="1">
    <citation type="submission" date="2016-10" db="EMBL/GenBank/DDBJ databases">
        <authorList>
            <person name="Varghese N."/>
            <person name="Submissions S."/>
        </authorList>
    </citation>
    <scope>NUCLEOTIDE SEQUENCE [LARGE SCALE GENOMIC DNA]</scope>
    <source>
        <strain evidence="21">DSM 17101</strain>
    </source>
</reference>
<keyword evidence="5" id="KW-0288">FMN</keyword>
<keyword evidence="21" id="KW-1185">Reference proteome</keyword>
<comment type="cofactor">
    <cofactor evidence="2">
        <name>FAD</name>
        <dbReference type="ChEBI" id="CHEBI:57692"/>
    </cofactor>
</comment>
<evidence type="ECO:0000259" key="17">
    <source>
        <dbReference type="PROSITE" id="PS50902"/>
    </source>
</evidence>
<dbReference type="InterPro" id="IPR017927">
    <property type="entry name" value="FAD-bd_FR_type"/>
</dbReference>
<dbReference type="Pfam" id="PF00175">
    <property type="entry name" value="NAD_binding_1"/>
    <property type="match status" value="1"/>
</dbReference>
<evidence type="ECO:0000256" key="5">
    <source>
        <dbReference type="ARBA" id="ARBA00022643"/>
    </source>
</evidence>
<gene>
    <name evidence="20" type="ORF">SAMN04489708_15014</name>
</gene>
<evidence type="ECO:0000256" key="3">
    <source>
        <dbReference type="ARBA" id="ARBA00012604"/>
    </source>
</evidence>
<dbReference type="InterPro" id="IPR039261">
    <property type="entry name" value="FNR_nucleotide-bd"/>
</dbReference>
<feature type="region of interest" description="Disordered" evidence="16">
    <location>
        <begin position="505"/>
        <end position="525"/>
    </location>
</feature>
<dbReference type="EC" id="1.8.1.2" evidence="3"/>
<dbReference type="Gene3D" id="1.20.990.10">
    <property type="entry name" value="NADPH-cytochrome p450 Reductase, Chain A, domain 3"/>
    <property type="match status" value="1"/>
</dbReference>
<dbReference type="InterPro" id="IPR008254">
    <property type="entry name" value="Flavodoxin/NO_synth"/>
</dbReference>
<dbReference type="Pfam" id="PF19112">
    <property type="entry name" value="VanA_C"/>
    <property type="match status" value="1"/>
</dbReference>
<dbReference type="CDD" id="cd03469">
    <property type="entry name" value="Rieske_RO_Alpha_N"/>
    <property type="match status" value="1"/>
</dbReference>
<keyword evidence="10" id="KW-0249">Electron transport</keyword>
<dbReference type="GO" id="GO:0051537">
    <property type="term" value="F:2 iron, 2 sulfur cluster binding"/>
    <property type="evidence" value="ECO:0007669"/>
    <property type="project" value="UniProtKB-KW"/>
</dbReference>
<evidence type="ECO:0000256" key="1">
    <source>
        <dbReference type="ARBA" id="ARBA00001917"/>
    </source>
</evidence>
<feature type="domain" description="FAD-binding FR-type" evidence="19">
    <location>
        <begin position="528"/>
        <end position="700"/>
    </location>
</feature>
<evidence type="ECO:0000256" key="10">
    <source>
        <dbReference type="ARBA" id="ARBA00022982"/>
    </source>
</evidence>
<dbReference type="EMBL" id="FNJL01000050">
    <property type="protein sequence ID" value="SDP93325.1"/>
    <property type="molecule type" value="Genomic_DNA"/>
</dbReference>
<comment type="catalytic activity">
    <reaction evidence="15">
        <text>hydrogen sulfide + 3 NADP(+) + 3 H2O = sulfite + 3 NADPH + 4 H(+)</text>
        <dbReference type="Rhea" id="RHEA:13801"/>
        <dbReference type="ChEBI" id="CHEBI:15377"/>
        <dbReference type="ChEBI" id="CHEBI:15378"/>
        <dbReference type="ChEBI" id="CHEBI:17359"/>
        <dbReference type="ChEBI" id="CHEBI:29919"/>
        <dbReference type="ChEBI" id="CHEBI:57783"/>
        <dbReference type="ChEBI" id="CHEBI:58349"/>
        <dbReference type="EC" id="1.8.1.2"/>
    </reaction>
</comment>
<dbReference type="PRINTS" id="PR00371">
    <property type="entry name" value="FPNCR"/>
</dbReference>
<evidence type="ECO:0000256" key="16">
    <source>
        <dbReference type="SAM" id="MobiDB-lite"/>
    </source>
</evidence>
<evidence type="ECO:0000256" key="14">
    <source>
        <dbReference type="ARBA" id="ARBA00023192"/>
    </source>
</evidence>
<evidence type="ECO:0000259" key="18">
    <source>
        <dbReference type="PROSITE" id="PS51296"/>
    </source>
</evidence>
<feature type="compositionally biased region" description="Low complexity" evidence="16">
    <location>
        <begin position="508"/>
        <end position="522"/>
    </location>
</feature>
<sequence length="851" mass="93099">MITTLNNLTPELAHAWHPVALSSEVAEQPLQVKLLGEAWALVRTADGLIALRDVCPHRNAPLSAGCVVNGALECPYHGWRFGSDGRCVGIPAMGPLTPPRNAAARTPAGLQERYGLVWLAPKPPKAPLIEIPEWTQDGFRAGLMPPLRTTASAAQIVDNFLDVTHFYYLHGKTFGLASPDPISVYRVDRSDAEIVLHHQTLFSNGSGPLMPRVGHYHCTLPYQCRLVAEFPGTDRLDMIALIAQPEDAHTTRIYKLLAYNWASEPQLAEMIDFETRVIGEDLSMAELLPTPDVPLCTAAQAHARGDEIGLAWRHAIQHLFGAEAGGTPKELPPSAGTLQQPSAIDPEDGHEHAIPVLWASQTGQAQAMALELAKRLEGQGKTTRCFAMDEWAPERLSRAPLAVLVSSTFGDGDPPDNGSGFWAGLSTETMPRLDGLRYAVLSVGDRSFDSFCAHGRRLDNRLRDLGAQPLALRADVEHGEREAITQWMQAVLAASTPSQLTRMPAVESATSDPAPARAPSSATNRTAPTFVNARLLSVQRLGSPAHERFLSHCVIDLAQTGLRYEAGDLLRVMPHNAKAEVDTLLATAHLDGGCVVEVGGRDMTLREALTDHLDIRRWGAQALKEATAGEGAQAFVGRIRPLQPRRYSIASSPSADPTLVHLLVTCHATEGGLCSSYLASATPTDTLRVSVQANPRFRLPSTDDTPIIMIGAGSGLAPFRGFLHERRARGATGRNWLFFGERHENSDFHFRDEFEDMRRKGQLARLETAFSRDQAEPVYVQSRLVEYGAEVWNWLQEGAAVYVCGSLQRLARGVDEALLQIAQRHGDFDADTAAEYWAQLRRDGRYLKDVY</sequence>
<dbReference type="PROSITE" id="PS50902">
    <property type="entry name" value="FLAVODOXIN_LIKE"/>
    <property type="match status" value="1"/>
</dbReference>
<keyword evidence="12" id="KW-0408">Iron</keyword>
<keyword evidence="13" id="KW-0411">Iron-sulfur</keyword>
<evidence type="ECO:0000256" key="13">
    <source>
        <dbReference type="ARBA" id="ARBA00023014"/>
    </source>
</evidence>
<evidence type="ECO:0000256" key="4">
    <source>
        <dbReference type="ARBA" id="ARBA00022630"/>
    </source>
</evidence>
<dbReference type="SUPFAM" id="SSF63380">
    <property type="entry name" value="Riboflavin synthase domain-like"/>
    <property type="match status" value="1"/>
</dbReference>
<dbReference type="GO" id="GO:0004783">
    <property type="term" value="F:sulfite reductase (NADPH) activity"/>
    <property type="evidence" value="ECO:0007669"/>
    <property type="project" value="UniProtKB-EC"/>
</dbReference>
<keyword evidence="10" id="KW-0813">Transport</keyword>
<dbReference type="GO" id="GO:0010181">
    <property type="term" value="F:FMN binding"/>
    <property type="evidence" value="ECO:0007669"/>
    <property type="project" value="InterPro"/>
</dbReference>
<dbReference type="PRINTS" id="PR00369">
    <property type="entry name" value="FLAVODOXIN"/>
</dbReference>